<evidence type="ECO:0000256" key="6">
    <source>
        <dbReference type="ARBA" id="ARBA00023098"/>
    </source>
</evidence>
<reference evidence="10 11" key="1">
    <citation type="submission" date="2017-01" db="EMBL/GenBank/DDBJ databases">
        <authorList>
            <person name="Cao J.-M."/>
        </authorList>
    </citation>
    <scope>NUCLEOTIDE SEQUENCE [LARGE SCALE GENOMIC DNA]</scope>
    <source>
        <strain evidence="10 11">888-76</strain>
    </source>
</reference>
<comment type="cofactor">
    <cofactor evidence="8">
        <name>Mg(2+)</name>
        <dbReference type="ChEBI" id="CHEBI:18420"/>
    </cofactor>
</comment>
<keyword evidence="5 8" id="KW-0460">Magnesium</keyword>
<dbReference type="InterPro" id="IPR004568">
    <property type="entry name" value="Ppantetheine-prot_Trfase_dom"/>
</dbReference>
<protein>
    <recommendedName>
        <fullName evidence="8">Holo-[acyl-carrier-protein] synthase</fullName>
        <shortName evidence="8">Holo-ACP synthase</shortName>
        <ecNumber evidence="8">2.7.8.7</ecNumber>
    </recommendedName>
    <alternativeName>
        <fullName evidence="8">4'-phosphopantetheinyl transferase AcpS</fullName>
    </alternativeName>
</protein>
<evidence type="ECO:0000256" key="5">
    <source>
        <dbReference type="ARBA" id="ARBA00022842"/>
    </source>
</evidence>
<comment type="catalytic activity">
    <reaction evidence="8">
        <text>apo-[ACP] + CoA = holo-[ACP] + adenosine 3',5'-bisphosphate + H(+)</text>
        <dbReference type="Rhea" id="RHEA:12068"/>
        <dbReference type="Rhea" id="RHEA-COMP:9685"/>
        <dbReference type="Rhea" id="RHEA-COMP:9690"/>
        <dbReference type="ChEBI" id="CHEBI:15378"/>
        <dbReference type="ChEBI" id="CHEBI:29999"/>
        <dbReference type="ChEBI" id="CHEBI:57287"/>
        <dbReference type="ChEBI" id="CHEBI:58343"/>
        <dbReference type="ChEBI" id="CHEBI:64479"/>
        <dbReference type="EC" id="2.7.8.7"/>
    </reaction>
</comment>
<dbReference type="SUPFAM" id="SSF56214">
    <property type="entry name" value="4'-phosphopantetheinyl transferase"/>
    <property type="match status" value="1"/>
</dbReference>
<dbReference type="NCBIfam" id="TIGR00556">
    <property type="entry name" value="pantethn_trn"/>
    <property type="match status" value="1"/>
</dbReference>
<evidence type="ECO:0000256" key="7">
    <source>
        <dbReference type="ARBA" id="ARBA00023160"/>
    </source>
</evidence>
<feature type="binding site" evidence="8">
    <location>
        <position position="60"/>
    </location>
    <ligand>
        <name>Mg(2+)</name>
        <dbReference type="ChEBI" id="CHEBI:18420"/>
    </ligand>
</feature>
<feature type="binding site" evidence="8">
    <location>
        <position position="11"/>
    </location>
    <ligand>
        <name>Mg(2+)</name>
        <dbReference type="ChEBI" id="CHEBI:18420"/>
    </ligand>
</feature>
<dbReference type="GO" id="GO:0000287">
    <property type="term" value="F:magnesium ion binding"/>
    <property type="evidence" value="ECO:0007669"/>
    <property type="project" value="UniProtKB-UniRule"/>
</dbReference>
<evidence type="ECO:0000256" key="2">
    <source>
        <dbReference type="ARBA" id="ARBA00022679"/>
    </source>
</evidence>
<dbReference type="EC" id="2.7.8.7" evidence="8"/>
<dbReference type="GO" id="GO:0005737">
    <property type="term" value="C:cytoplasm"/>
    <property type="evidence" value="ECO:0007669"/>
    <property type="project" value="UniProtKB-SubCell"/>
</dbReference>
<organism evidence="10 11">
    <name type="scientific">Kosakonia cowanii JCM 10956 = DSM 18146</name>
    <dbReference type="NCBI Taxonomy" id="1300165"/>
    <lineage>
        <taxon>Bacteria</taxon>
        <taxon>Pseudomonadati</taxon>
        <taxon>Pseudomonadota</taxon>
        <taxon>Gammaproteobacteria</taxon>
        <taxon>Enterobacterales</taxon>
        <taxon>Enterobacteriaceae</taxon>
        <taxon>Kosakonia</taxon>
    </lineage>
</organism>
<gene>
    <name evidence="8" type="primary">acpS</name>
    <name evidence="10" type="ORF">BWI95_13755</name>
</gene>
<keyword evidence="3 8" id="KW-0479">Metal-binding</keyword>
<keyword evidence="2 8" id="KW-0808">Transferase</keyword>
<keyword evidence="6 8" id="KW-0443">Lipid metabolism</keyword>
<dbReference type="Proteomes" id="UP000187148">
    <property type="component" value="Chromosome"/>
</dbReference>
<name>A0A807LKB8_9ENTR</name>
<evidence type="ECO:0000259" key="9">
    <source>
        <dbReference type="Pfam" id="PF01648"/>
    </source>
</evidence>
<keyword evidence="1 8" id="KW-0444">Lipid biosynthesis</keyword>
<comment type="function">
    <text evidence="8">Transfers the 4'-phosphopantetheine moiety from coenzyme A to a Ser of acyl-carrier-protein.</text>
</comment>
<sequence>MAKKRFYLGTDIVEVSKITRAINNGGDGFLHRVFSLSERDKFIAECLDYERASGFWAAKESLVKALGLGFREGITFQDMEVQHDCFGCPYFSLSGRIAQIIQERDIEHISLSISHCRTHAIAVTIIS</sequence>
<dbReference type="Gene3D" id="3.90.470.20">
    <property type="entry name" value="4'-phosphopantetheinyl transferase domain"/>
    <property type="match status" value="1"/>
</dbReference>
<dbReference type="GO" id="GO:0008897">
    <property type="term" value="F:holo-[acyl-carrier-protein] synthase activity"/>
    <property type="evidence" value="ECO:0007669"/>
    <property type="project" value="UniProtKB-UniRule"/>
</dbReference>
<evidence type="ECO:0000313" key="10">
    <source>
        <dbReference type="EMBL" id="APZ06035.1"/>
    </source>
</evidence>
<dbReference type="InterPro" id="IPR002582">
    <property type="entry name" value="ACPS"/>
</dbReference>
<evidence type="ECO:0000313" key="11">
    <source>
        <dbReference type="Proteomes" id="UP000187148"/>
    </source>
</evidence>
<dbReference type="HAMAP" id="MF_00101">
    <property type="entry name" value="AcpS"/>
    <property type="match status" value="1"/>
</dbReference>
<proteinExistence type="inferred from homology"/>
<evidence type="ECO:0000256" key="8">
    <source>
        <dbReference type="HAMAP-Rule" id="MF_00101"/>
    </source>
</evidence>
<dbReference type="EMBL" id="CP019445">
    <property type="protein sequence ID" value="APZ06035.1"/>
    <property type="molecule type" value="Genomic_DNA"/>
</dbReference>
<comment type="subcellular location">
    <subcellularLocation>
        <location evidence="8">Cytoplasm</location>
    </subcellularLocation>
</comment>
<accession>A0A807LKB8</accession>
<keyword evidence="4 8" id="KW-0276">Fatty acid metabolism</keyword>
<dbReference type="InterPro" id="IPR037143">
    <property type="entry name" value="4-PPantetheinyl_Trfase_dom_sf"/>
</dbReference>
<dbReference type="Pfam" id="PF01648">
    <property type="entry name" value="ACPS"/>
    <property type="match status" value="1"/>
</dbReference>
<keyword evidence="7 8" id="KW-0275">Fatty acid biosynthesis</keyword>
<feature type="domain" description="4'-phosphopantetheinyl transferase" evidence="9">
    <location>
        <begin position="8"/>
        <end position="122"/>
    </location>
</feature>
<keyword evidence="11" id="KW-1185">Reference proteome</keyword>
<dbReference type="RefSeq" id="WP_054803122.1">
    <property type="nucleotide sequence ID" value="NZ_CP019445.1"/>
</dbReference>
<keyword evidence="8" id="KW-0963">Cytoplasm</keyword>
<dbReference type="AlphaFoldDB" id="A0A807LKB8"/>
<evidence type="ECO:0000256" key="1">
    <source>
        <dbReference type="ARBA" id="ARBA00022516"/>
    </source>
</evidence>
<dbReference type="KEGG" id="kco:BWI95_13755"/>
<dbReference type="NCBIfam" id="TIGR00516">
    <property type="entry name" value="acpS"/>
    <property type="match status" value="1"/>
</dbReference>
<evidence type="ECO:0000256" key="3">
    <source>
        <dbReference type="ARBA" id="ARBA00022723"/>
    </source>
</evidence>
<evidence type="ECO:0000256" key="4">
    <source>
        <dbReference type="ARBA" id="ARBA00022832"/>
    </source>
</evidence>
<comment type="similarity">
    <text evidence="8">Belongs to the P-Pant transferase superfamily. AcpS family.</text>
</comment>
<dbReference type="InterPro" id="IPR008278">
    <property type="entry name" value="4-PPantetheinyl_Trfase_dom"/>
</dbReference>
<dbReference type="GO" id="GO:0006633">
    <property type="term" value="P:fatty acid biosynthetic process"/>
    <property type="evidence" value="ECO:0007669"/>
    <property type="project" value="UniProtKB-UniRule"/>
</dbReference>